<evidence type="ECO:0000256" key="9">
    <source>
        <dbReference type="RuleBase" id="RU362118"/>
    </source>
</evidence>
<dbReference type="GO" id="GO:0019343">
    <property type="term" value="P:cysteine biosynthetic process via cystathionine"/>
    <property type="evidence" value="ECO:0007669"/>
    <property type="project" value="TreeGrafter"/>
</dbReference>
<dbReference type="CDD" id="cd00614">
    <property type="entry name" value="CGS_like"/>
    <property type="match status" value="1"/>
</dbReference>
<dbReference type="STRING" id="1965070.A0A3S3NQX9"/>
<dbReference type="FunFam" id="3.90.1150.10:FF:000008">
    <property type="entry name" value="Cystathionine gamma-synthase"/>
    <property type="match status" value="1"/>
</dbReference>
<dbReference type="GO" id="GO:0005737">
    <property type="term" value="C:cytoplasm"/>
    <property type="evidence" value="ECO:0007669"/>
    <property type="project" value="TreeGrafter"/>
</dbReference>
<keyword evidence="10" id="KW-0456">Lyase</keyword>
<evidence type="ECO:0000313" key="11">
    <source>
        <dbReference type="Proteomes" id="UP000285301"/>
    </source>
</evidence>
<dbReference type="UniPathway" id="UPA00136">
    <property type="reaction ID" value="UER00202"/>
</dbReference>
<accession>A0A3S3NQX9</accession>
<evidence type="ECO:0000313" key="10">
    <source>
        <dbReference type="EMBL" id="RWS04325.1"/>
    </source>
</evidence>
<evidence type="ECO:0000256" key="6">
    <source>
        <dbReference type="ARBA" id="ARBA00023192"/>
    </source>
</evidence>
<organism evidence="10 11">
    <name type="scientific">Dinothrombium tinctorium</name>
    <dbReference type="NCBI Taxonomy" id="1965070"/>
    <lineage>
        <taxon>Eukaryota</taxon>
        <taxon>Metazoa</taxon>
        <taxon>Ecdysozoa</taxon>
        <taxon>Arthropoda</taxon>
        <taxon>Chelicerata</taxon>
        <taxon>Arachnida</taxon>
        <taxon>Acari</taxon>
        <taxon>Acariformes</taxon>
        <taxon>Trombidiformes</taxon>
        <taxon>Prostigmata</taxon>
        <taxon>Anystina</taxon>
        <taxon>Parasitengona</taxon>
        <taxon>Trombidioidea</taxon>
        <taxon>Trombidiidae</taxon>
        <taxon>Dinothrombium</taxon>
    </lineage>
</organism>
<dbReference type="Gene3D" id="3.90.1150.10">
    <property type="entry name" value="Aspartate Aminotransferase, domain 1"/>
    <property type="match status" value="1"/>
</dbReference>
<dbReference type="InterPro" id="IPR000277">
    <property type="entry name" value="Cys/Met-Metab_PyrdxlP-dep_enz"/>
</dbReference>
<comment type="pathway">
    <text evidence="2">Amino-acid biosynthesis; L-cysteine biosynthesis; L-cysteine from L-homocysteine and L-serine: step 2/2.</text>
</comment>
<dbReference type="FunFam" id="3.40.640.10:FF:000009">
    <property type="entry name" value="Cystathionine gamma-synthase homolog"/>
    <property type="match status" value="1"/>
</dbReference>
<gene>
    <name evidence="10" type="ORF">B4U79_12617</name>
</gene>
<dbReference type="Proteomes" id="UP000285301">
    <property type="component" value="Unassembled WGS sequence"/>
</dbReference>
<dbReference type="PIRSF" id="PIRSF001434">
    <property type="entry name" value="CGS"/>
    <property type="match status" value="1"/>
</dbReference>
<protein>
    <recommendedName>
        <fullName evidence="4">cystathionine gamma-lyase</fullName>
        <ecNumber evidence="4">4.4.1.1</ecNumber>
    </recommendedName>
    <alternativeName>
        <fullName evidence="7">Gamma-cystathionase</fullName>
    </alternativeName>
</protein>
<comment type="cofactor">
    <cofactor evidence="1 9">
        <name>pyridoxal 5'-phosphate</name>
        <dbReference type="ChEBI" id="CHEBI:597326"/>
    </cofactor>
</comment>
<evidence type="ECO:0000256" key="5">
    <source>
        <dbReference type="ARBA" id="ARBA00022898"/>
    </source>
</evidence>
<evidence type="ECO:0000256" key="8">
    <source>
        <dbReference type="PIRSR" id="PIRSR001434-2"/>
    </source>
</evidence>
<name>A0A3S3NQX9_9ACAR</name>
<dbReference type="Gene3D" id="3.40.640.10">
    <property type="entry name" value="Type I PLP-dependent aspartate aminotransferase-like (Major domain)"/>
    <property type="match status" value="1"/>
</dbReference>
<sequence>MDDWKNNKPLKNPHFGTIAIHVGQDPKQWSSRAIIPPISMSTTFQQPSPAEPVQFDYSRTGNPTRKSLETCLAPLEGAKYALTFSSGLAALTSITHLLSAGDNVICSDDGYGGTNRYFRTCCSKLGIETTFIDIRDAENIKKAIKNNTRMIWIETPTNPTMKLCDIKAVTDHVRKLPDVFVVVDNTFMSSYFQQPLALGADISMHSLTKYMNGHCDVVMGAIMTNRGDLYQRLKYLQNSLGAVPSPFDCFLVNRGLKTLHLRMERHMKNGLEVAKFLEKHDMVRKVLHPGLKSHPQHELAIRQCSGFSGMLSFYMNGGLQEAKTFTRNLKLFVLGESLGGFESLVEIPSIMTHASVPADVLKALEIDGSLIRLSVGIEDAQDLIEDLNQALEAARCIR</sequence>
<keyword evidence="5 8" id="KW-0663">Pyridoxal phosphate</keyword>
<dbReference type="EC" id="4.4.1.1" evidence="4"/>
<keyword evidence="6" id="KW-0198">Cysteine biosynthesis</keyword>
<proteinExistence type="inferred from homology"/>
<evidence type="ECO:0000256" key="4">
    <source>
        <dbReference type="ARBA" id="ARBA00012085"/>
    </source>
</evidence>
<feature type="modified residue" description="N6-(pyridoxal phosphate)lysine" evidence="8">
    <location>
        <position position="209"/>
    </location>
</feature>
<evidence type="ECO:0000256" key="2">
    <source>
        <dbReference type="ARBA" id="ARBA00005038"/>
    </source>
</evidence>
<dbReference type="GO" id="GO:0019346">
    <property type="term" value="P:transsulfuration"/>
    <property type="evidence" value="ECO:0007669"/>
    <property type="project" value="InterPro"/>
</dbReference>
<dbReference type="OrthoDB" id="3512640at2759"/>
<evidence type="ECO:0000256" key="1">
    <source>
        <dbReference type="ARBA" id="ARBA00001933"/>
    </source>
</evidence>
<dbReference type="AlphaFoldDB" id="A0A3S3NQX9"/>
<evidence type="ECO:0000256" key="3">
    <source>
        <dbReference type="ARBA" id="ARBA00009077"/>
    </source>
</evidence>
<dbReference type="InterPro" id="IPR015422">
    <property type="entry name" value="PyrdxlP-dep_Trfase_small"/>
</dbReference>
<dbReference type="PANTHER" id="PTHR11808:SF15">
    <property type="entry name" value="CYSTATHIONINE GAMMA-LYASE"/>
    <property type="match status" value="1"/>
</dbReference>
<dbReference type="GO" id="GO:0030170">
    <property type="term" value="F:pyridoxal phosphate binding"/>
    <property type="evidence" value="ECO:0007669"/>
    <property type="project" value="InterPro"/>
</dbReference>
<comment type="similarity">
    <text evidence="3 9">Belongs to the trans-sulfuration enzymes family.</text>
</comment>
<dbReference type="Pfam" id="PF01053">
    <property type="entry name" value="Cys_Met_Meta_PP"/>
    <property type="match status" value="1"/>
</dbReference>
<dbReference type="SUPFAM" id="SSF53383">
    <property type="entry name" value="PLP-dependent transferases"/>
    <property type="match status" value="1"/>
</dbReference>
<dbReference type="InterPro" id="IPR015421">
    <property type="entry name" value="PyrdxlP-dep_Trfase_major"/>
</dbReference>
<dbReference type="PANTHER" id="PTHR11808">
    <property type="entry name" value="TRANS-SULFURATION ENZYME FAMILY MEMBER"/>
    <property type="match status" value="1"/>
</dbReference>
<reference evidence="10 11" key="1">
    <citation type="journal article" date="2018" name="Gigascience">
        <title>Genomes of trombidid mites reveal novel predicted allergens and laterally-transferred genes associated with secondary metabolism.</title>
        <authorList>
            <person name="Dong X."/>
            <person name="Chaisiri K."/>
            <person name="Xia D."/>
            <person name="Armstrong S.D."/>
            <person name="Fang Y."/>
            <person name="Donnelly M.J."/>
            <person name="Kadowaki T."/>
            <person name="McGarry J.W."/>
            <person name="Darby A.C."/>
            <person name="Makepeace B.L."/>
        </authorList>
    </citation>
    <scope>NUCLEOTIDE SEQUENCE [LARGE SCALE GENOMIC DNA]</scope>
    <source>
        <strain evidence="10">UoL-WK</strain>
    </source>
</reference>
<dbReference type="InterPro" id="IPR015424">
    <property type="entry name" value="PyrdxlP-dep_Trfase"/>
</dbReference>
<dbReference type="EMBL" id="NCKU01005637">
    <property type="protein sequence ID" value="RWS04325.1"/>
    <property type="molecule type" value="Genomic_DNA"/>
</dbReference>
<keyword evidence="6" id="KW-0028">Amino-acid biosynthesis</keyword>
<comment type="caution">
    <text evidence="10">The sequence shown here is derived from an EMBL/GenBank/DDBJ whole genome shotgun (WGS) entry which is preliminary data.</text>
</comment>
<evidence type="ECO:0000256" key="7">
    <source>
        <dbReference type="ARBA" id="ARBA00029853"/>
    </source>
</evidence>
<keyword evidence="11" id="KW-1185">Reference proteome</keyword>
<dbReference type="GO" id="GO:0004123">
    <property type="term" value="F:cystathionine gamma-lyase activity"/>
    <property type="evidence" value="ECO:0007669"/>
    <property type="project" value="TreeGrafter"/>
</dbReference>